<gene>
    <name evidence="17" type="primary">aroB</name>
    <name evidence="20" type="ordered locus">Deipr_0777</name>
</gene>
<evidence type="ECO:0000256" key="3">
    <source>
        <dbReference type="ARBA" id="ARBA00004496"/>
    </source>
</evidence>
<evidence type="ECO:0000256" key="10">
    <source>
        <dbReference type="ARBA" id="ARBA00022723"/>
    </source>
</evidence>
<keyword evidence="8 17" id="KW-0963">Cytoplasm</keyword>
<comment type="function">
    <text evidence="17">Catalyzes the conversion of 3-deoxy-D-arabino-heptulosonate 7-phosphate (DAHP) to dehydroquinate (DHQ).</text>
</comment>
<accession>F0RLU4</accession>
<dbReference type="AlphaFoldDB" id="F0RLU4"/>
<keyword evidence="15 17" id="KW-0456">Lyase</keyword>
<evidence type="ECO:0000256" key="5">
    <source>
        <dbReference type="ARBA" id="ARBA00005412"/>
    </source>
</evidence>
<dbReference type="InterPro" id="IPR056179">
    <property type="entry name" value="DHQS_C"/>
</dbReference>
<dbReference type="PIRSF" id="PIRSF001455">
    <property type="entry name" value="DHQ_synth"/>
    <property type="match status" value="1"/>
</dbReference>
<feature type="binding site" evidence="17">
    <location>
        <begin position="75"/>
        <end position="80"/>
    </location>
    <ligand>
        <name>NAD(+)</name>
        <dbReference type="ChEBI" id="CHEBI:57540"/>
    </ligand>
</feature>
<evidence type="ECO:0000256" key="12">
    <source>
        <dbReference type="ARBA" id="ARBA00022833"/>
    </source>
</evidence>
<dbReference type="Gene3D" id="3.40.50.1970">
    <property type="match status" value="1"/>
</dbReference>
<evidence type="ECO:0000256" key="6">
    <source>
        <dbReference type="ARBA" id="ARBA00013031"/>
    </source>
</evidence>
<evidence type="ECO:0000256" key="1">
    <source>
        <dbReference type="ARBA" id="ARBA00001393"/>
    </source>
</evidence>
<keyword evidence="10 17" id="KW-0479">Metal-binding</keyword>
<dbReference type="Proteomes" id="UP000007718">
    <property type="component" value="Chromosome"/>
</dbReference>
<comment type="cofactor">
    <cofactor evidence="2 17">
        <name>NAD(+)</name>
        <dbReference type="ChEBI" id="CHEBI:57540"/>
    </cofactor>
</comment>
<dbReference type="HAMAP" id="MF_00110">
    <property type="entry name" value="DHQ_synthase"/>
    <property type="match status" value="1"/>
</dbReference>
<dbReference type="InterPro" id="IPR030960">
    <property type="entry name" value="DHQS/DOIS_N"/>
</dbReference>
<reference evidence="21" key="1">
    <citation type="submission" date="2011-02" db="EMBL/GenBank/DDBJ databases">
        <title>The complete sequence of chromosome of Deinococcus proteolyticus DSM 20540.</title>
        <authorList>
            <consortium name="US DOE Joint Genome Institute (JGI-PGF)"/>
            <person name="Lucas S."/>
            <person name="Copeland A."/>
            <person name="Lapidus A."/>
            <person name="Bruce D."/>
            <person name="Goodwin L."/>
            <person name="Pitluck S."/>
            <person name="Kyrpides N."/>
            <person name="Mavromatis K."/>
            <person name="Pagani I."/>
            <person name="Ivanova N."/>
            <person name="Ovchinnikova G."/>
            <person name="Zeytun A."/>
            <person name="Detter J.C."/>
            <person name="Han C."/>
            <person name="Land M."/>
            <person name="Hauser L."/>
            <person name="Markowitz V."/>
            <person name="Cheng J.-F."/>
            <person name="Hugenholtz P."/>
            <person name="Woyke T."/>
            <person name="Wu D."/>
            <person name="Pukall R."/>
            <person name="Steenblock K."/>
            <person name="Brambilla E."/>
            <person name="Klenk H.-P."/>
            <person name="Eisen J.A."/>
        </authorList>
    </citation>
    <scope>NUCLEOTIDE SEQUENCE [LARGE SCALE GENOMIC DNA]</scope>
    <source>
        <strain evidence="21">ATCC 35074 / DSM 20540 / JCM 6276 / NBRC 101906 / NCIMB 13154 / VKM Ac-1939 / CCM 2703 / MRP</strain>
    </source>
</reference>
<evidence type="ECO:0000256" key="16">
    <source>
        <dbReference type="ARBA" id="ARBA00023285"/>
    </source>
</evidence>
<dbReference type="PANTHER" id="PTHR43622:SF7">
    <property type="entry name" value="3-DEHYDROQUINATE SYNTHASE, CHLOROPLASTIC"/>
    <property type="match status" value="1"/>
</dbReference>
<dbReference type="Pfam" id="PF01761">
    <property type="entry name" value="DHQ_synthase"/>
    <property type="match status" value="1"/>
</dbReference>
<comment type="pathway">
    <text evidence="4 17">Metabolic intermediate biosynthesis; chorismate biosynthesis; chorismate from D-erythrose 4-phosphate and phosphoenolpyruvate: step 2/7.</text>
</comment>
<evidence type="ECO:0000256" key="14">
    <source>
        <dbReference type="ARBA" id="ARBA00023141"/>
    </source>
</evidence>
<keyword evidence="14 17" id="KW-0057">Aromatic amino acid biosynthesis</keyword>
<keyword evidence="13 17" id="KW-0520">NAD</keyword>
<evidence type="ECO:0000256" key="2">
    <source>
        <dbReference type="ARBA" id="ARBA00001911"/>
    </source>
</evidence>
<name>F0RLU4_DEIPM</name>
<protein>
    <recommendedName>
        <fullName evidence="7 17">3-dehydroquinate synthase</fullName>
        <shortName evidence="17">DHQS</shortName>
        <ecNumber evidence="6 17">4.2.3.4</ecNumber>
    </recommendedName>
</protein>
<keyword evidence="12 17" id="KW-0862">Zinc</keyword>
<dbReference type="GO" id="GO:0008652">
    <property type="term" value="P:amino acid biosynthetic process"/>
    <property type="evidence" value="ECO:0007669"/>
    <property type="project" value="UniProtKB-KW"/>
</dbReference>
<dbReference type="EC" id="4.2.3.4" evidence="6 17"/>
<dbReference type="CDD" id="cd08195">
    <property type="entry name" value="DHQS"/>
    <property type="match status" value="1"/>
</dbReference>
<dbReference type="PANTHER" id="PTHR43622">
    <property type="entry name" value="3-DEHYDROQUINATE SYNTHASE"/>
    <property type="match status" value="1"/>
</dbReference>
<dbReference type="InterPro" id="IPR030963">
    <property type="entry name" value="DHQ_synth_fam"/>
</dbReference>
<keyword evidence="11 17" id="KW-0547">Nucleotide-binding</keyword>
<evidence type="ECO:0000256" key="11">
    <source>
        <dbReference type="ARBA" id="ARBA00022741"/>
    </source>
</evidence>
<feature type="binding site" evidence="17">
    <location>
        <begin position="173"/>
        <end position="176"/>
    </location>
    <ligand>
        <name>NAD(+)</name>
        <dbReference type="ChEBI" id="CHEBI:57540"/>
    </ligand>
</feature>
<comment type="catalytic activity">
    <reaction evidence="1 17">
        <text>7-phospho-2-dehydro-3-deoxy-D-arabino-heptonate = 3-dehydroquinate + phosphate</text>
        <dbReference type="Rhea" id="RHEA:21968"/>
        <dbReference type="ChEBI" id="CHEBI:32364"/>
        <dbReference type="ChEBI" id="CHEBI:43474"/>
        <dbReference type="ChEBI" id="CHEBI:58394"/>
        <dbReference type="EC" id="4.2.3.4"/>
    </reaction>
</comment>
<dbReference type="RefSeq" id="WP_013614542.1">
    <property type="nucleotide sequence ID" value="NC_015161.1"/>
</dbReference>
<feature type="domain" description="3-dehydroquinate synthase N-terminal" evidence="18">
    <location>
        <begin position="72"/>
        <end position="183"/>
    </location>
</feature>
<keyword evidence="16 17" id="KW-0170">Cobalt</keyword>
<sequence length="363" mass="38932">MGPTDLTALPELPPLHVPWPGQARSTTVEVGSGLLGQISVPETQVALLHDRALPTEWVSRARQALNPALVLPVSSGESGKTLDEVGRLLSALAQGGLSRAGAVVGLGGGATTDVAGFVAASYLRGVAYYAAPTTLLGMVDAAVGGKTGVNLPEGKNLVGAFWPAQAVWCDTETLDTLPPRDFRSGAAEVFKHGLLARPELLAQVLPSTLSAAGLTRFSEWLPQLVRSAVEVKAEVVARDPTEQNERAFLNLGHTLAHALEALTRHRLPHGEAVGYGLHFAALLSEAQGATNLSPHTRAFLHWQNPEPLPRLQLDTLWPFIARDKKADELGPRWVLLHGLAQPYLARLPREQLGDVFETWRRDI</sequence>
<dbReference type="Gene3D" id="1.20.1090.10">
    <property type="entry name" value="Dehydroquinate synthase-like - alpha domain"/>
    <property type="match status" value="1"/>
</dbReference>
<dbReference type="InterPro" id="IPR016037">
    <property type="entry name" value="DHQ_synth_AroB"/>
</dbReference>
<comment type="subcellular location">
    <subcellularLocation>
        <location evidence="3 17">Cytoplasm</location>
    </subcellularLocation>
</comment>
<evidence type="ECO:0000256" key="4">
    <source>
        <dbReference type="ARBA" id="ARBA00004661"/>
    </source>
</evidence>
<dbReference type="Pfam" id="PF24621">
    <property type="entry name" value="DHQS_C"/>
    <property type="match status" value="1"/>
</dbReference>
<comment type="similarity">
    <text evidence="5 17">Belongs to the sugar phosphate cyclases superfamily. Dehydroquinate synthase family.</text>
</comment>
<dbReference type="EMBL" id="CP002536">
    <property type="protein sequence ID" value="ADY25933.1"/>
    <property type="molecule type" value="Genomic_DNA"/>
</dbReference>
<evidence type="ECO:0000256" key="13">
    <source>
        <dbReference type="ARBA" id="ARBA00023027"/>
    </source>
</evidence>
<dbReference type="SUPFAM" id="SSF56796">
    <property type="entry name" value="Dehydroquinate synthase-like"/>
    <property type="match status" value="1"/>
</dbReference>
<evidence type="ECO:0000259" key="19">
    <source>
        <dbReference type="Pfam" id="PF24621"/>
    </source>
</evidence>
<feature type="binding site" evidence="17">
    <location>
        <position position="188"/>
    </location>
    <ligand>
        <name>Zn(2+)</name>
        <dbReference type="ChEBI" id="CHEBI:29105"/>
    </ligand>
</feature>
<dbReference type="UniPathway" id="UPA00053">
    <property type="reaction ID" value="UER00085"/>
</dbReference>
<dbReference type="GO" id="GO:0000166">
    <property type="term" value="F:nucleotide binding"/>
    <property type="evidence" value="ECO:0007669"/>
    <property type="project" value="UniProtKB-KW"/>
</dbReference>
<dbReference type="HOGENOM" id="CLU_001201_0_1_0"/>
<feature type="binding site" evidence="17">
    <location>
        <position position="155"/>
    </location>
    <ligand>
        <name>NAD(+)</name>
        <dbReference type="ChEBI" id="CHEBI:57540"/>
    </ligand>
</feature>
<proteinExistence type="inferred from homology"/>
<dbReference type="eggNOG" id="COG0337">
    <property type="taxonomic scope" value="Bacteria"/>
</dbReference>
<evidence type="ECO:0000259" key="18">
    <source>
        <dbReference type="Pfam" id="PF01761"/>
    </source>
</evidence>
<organism evidence="20 21">
    <name type="scientific">Deinococcus proteolyticus (strain ATCC 35074 / DSM 20540 / JCM 6276 / NBRC 101906 / NCIMB 13154 / VKM Ac-1939 / CCM 2703 / MRP)</name>
    <dbReference type="NCBI Taxonomy" id="693977"/>
    <lineage>
        <taxon>Bacteria</taxon>
        <taxon>Thermotogati</taxon>
        <taxon>Deinococcota</taxon>
        <taxon>Deinococci</taxon>
        <taxon>Deinococcales</taxon>
        <taxon>Deinococcaceae</taxon>
        <taxon>Deinococcus</taxon>
    </lineage>
</organism>
<feature type="binding site" evidence="17">
    <location>
        <begin position="109"/>
        <end position="113"/>
    </location>
    <ligand>
        <name>NAD(+)</name>
        <dbReference type="ChEBI" id="CHEBI:57540"/>
    </ligand>
</feature>
<dbReference type="GO" id="GO:0005737">
    <property type="term" value="C:cytoplasm"/>
    <property type="evidence" value="ECO:0007669"/>
    <property type="project" value="UniProtKB-SubCell"/>
</dbReference>
<evidence type="ECO:0000256" key="7">
    <source>
        <dbReference type="ARBA" id="ARBA00017684"/>
    </source>
</evidence>
<feature type="binding site" evidence="17">
    <location>
        <position position="253"/>
    </location>
    <ligand>
        <name>Zn(2+)</name>
        <dbReference type="ChEBI" id="CHEBI:29105"/>
    </ligand>
</feature>
<evidence type="ECO:0000256" key="9">
    <source>
        <dbReference type="ARBA" id="ARBA00022605"/>
    </source>
</evidence>
<dbReference type="GO" id="GO:0003856">
    <property type="term" value="F:3-dehydroquinate synthase activity"/>
    <property type="evidence" value="ECO:0007669"/>
    <property type="project" value="UniProtKB-UniRule"/>
</dbReference>
<evidence type="ECO:0000313" key="20">
    <source>
        <dbReference type="EMBL" id="ADY25933.1"/>
    </source>
</evidence>
<feature type="binding site" evidence="17">
    <location>
        <position position="146"/>
    </location>
    <ligand>
        <name>NAD(+)</name>
        <dbReference type="ChEBI" id="CHEBI:57540"/>
    </ligand>
</feature>
<reference evidence="20 21" key="2">
    <citation type="journal article" date="2012" name="Stand. Genomic Sci.">
        <title>Complete genome sequence of the orange-red pigmented, radioresistant Deinococcus proteolyticus type strain (MRP(T)).</title>
        <authorList>
            <person name="Copeland A."/>
            <person name="Zeytun A."/>
            <person name="Yassawong M."/>
            <person name="Nolan M."/>
            <person name="Lucas S."/>
            <person name="Hammon N."/>
            <person name="Deshpande S."/>
            <person name="Cheng J.F."/>
            <person name="Han C."/>
            <person name="Tapia R."/>
            <person name="Goodwin L.A."/>
            <person name="Pitluck S."/>
            <person name="Mavromatis K."/>
            <person name="Liolios K."/>
            <person name="Pagani I."/>
            <person name="Ivanova N."/>
            <person name="Mikhailova N."/>
            <person name="Pati A."/>
            <person name="Chen A."/>
            <person name="Palaniappan K."/>
            <person name="Land M."/>
            <person name="Hauser L."/>
            <person name="Jeffries C.D."/>
            <person name="Brambilla E.M."/>
            <person name="Rohde M."/>
            <person name="Sikorski J."/>
            <person name="Pukall R."/>
            <person name="Goker M."/>
            <person name="Detter J.C."/>
            <person name="Woyke T."/>
            <person name="Bristow J."/>
            <person name="Eisen J.A."/>
            <person name="Markowitz V."/>
            <person name="Hugenholtz P."/>
            <person name="Kyrpides N.C."/>
            <person name="Klenk H.P."/>
            <person name="Lapidus A."/>
        </authorList>
    </citation>
    <scope>NUCLEOTIDE SEQUENCE [LARGE SCALE GENOMIC DNA]</scope>
    <source>
        <strain evidence="21">ATCC 35074 / DSM 20540 / JCM 6276 / NBRC 101906 / NCIMB 13154 / VKM Ac-1939 / CCM 2703 / MRP</strain>
    </source>
</reference>
<keyword evidence="9 17" id="KW-0028">Amino-acid biosynthesis</keyword>
<feature type="domain" description="3-dehydroquinate synthase C-terminal" evidence="19">
    <location>
        <begin position="185"/>
        <end position="326"/>
    </location>
</feature>
<evidence type="ECO:0000256" key="8">
    <source>
        <dbReference type="ARBA" id="ARBA00022490"/>
    </source>
</evidence>
<keyword evidence="21" id="KW-1185">Reference proteome</keyword>
<dbReference type="KEGG" id="dpt:Deipr_0777"/>
<evidence type="ECO:0000256" key="15">
    <source>
        <dbReference type="ARBA" id="ARBA00023239"/>
    </source>
</evidence>
<dbReference type="GO" id="GO:0009423">
    <property type="term" value="P:chorismate biosynthetic process"/>
    <property type="evidence" value="ECO:0007669"/>
    <property type="project" value="UniProtKB-UniRule"/>
</dbReference>
<dbReference type="InterPro" id="IPR050071">
    <property type="entry name" value="Dehydroquinate_synthase"/>
</dbReference>
<dbReference type="STRING" id="693977.Deipr_0777"/>
<feature type="binding site" evidence="17">
    <location>
        <position position="269"/>
    </location>
    <ligand>
        <name>Zn(2+)</name>
        <dbReference type="ChEBI" id="CHEBI:29105"/>
    </ligand>
</feature>
<dbReference type="GO" id="GO:0046872">
    <property type="term" value="F:metal ion binding"/>
    <property type="evidence" value="ECO:0007669"/>
    <property type="project" value="UniProtKB-KW"/>
</dbReference>
<evidence type="ECO:0000313" key="21">
    <source>
        <dbReference type="Proteomes" id="UP000007718"/>
    </source>
</evidence>
<dbReference type="GO" id="GO:0009073">
    <property type="term" value="P:aromatic amino acid family biosynthetic process"/>
    <property type="evidence" value="ECO:0007669"/>
    <property type="project" value="UniProtKB-KW"/>
</dbReference>
<dbReference type="OrthoDB" id="9806583at2"/>
<evidence type="ECO:0000256" key="17">
    <source>
        <dbReference type="HAMAP-Rule" id="MF_00110"/>
    </source>
</evidence>
<comment type="cofactor">
    <cofactor evidence="17">
        <name>Co(2+)</name>
        <dbReference type="ChEBI" id="CHEBI:48828"/>
    </cofactor>
    <cofactor evidence="17">
        <name>Zn(2+)</name>
        <dbReference type="ChEBI" id="CHEBI:29105"/>
    </cofactor>
    <text evidence="17">Binds 1 divalent metal cation per subunit. Can use either Co(2+) or Zn(2+).</text>
</comment>
<feature type="binding site" evidence="17">
    <location>
        <begin position="133"/>
        <end position="134"/>
    </location>
    <ligand>
        <name>NAD(+)</name>
        <dbReference type="ChEBI" id="CHEBI:57540"/>
    </ligand>
</feature>